<evidence type="ECO:0000256" key="1">
    <source>
        <dbReference type="SAM" id="Phobius"/>
    </source>
</evidence>
<keyword evidence="1" id="KW-0812">Transmembrane</keyword>
<keyword evidence="1" id="KW-1133">Transmembrane helix</keyword>
<dbReference type="AlphaFoldDB" id="A0A6A6JGS5"/>
<dbReference type="RefSeq" id="XP_033653300.1">
    <property type="nucleotide sequence ID" value="XM_033803024.1"/>
</dbReference>
<keyword evidence="1" id="KW-0472">Membrane</keyword>
<evidence type="ECO:0000313" key="2">
    <source>
        <dbReference type="EMBL" id="KAF2275761.1"/>
    </source>
</evidence>
<proteinExistence type="predicted"/>
<name>A0A6A6JGS5_WESOR</name>
<feature type="transmembrane region" description="Helical" evidence="1">
    <location>
        <begin position="51"/>
        <end position="70"/>
    </location>
</feature>
<accession>A0A6A6JGS5</accession>
<dbReference type="Proteomes" id="UP000800097">
    <property type="component" value="Unassembled WGS sequence"/>
</dbReference>
<organism evidence="2 3">
    <name type="scientific">Westerdykella ornata</name>
    <dbReference type="NCBI Taxonomy" id="318751"/>
    <lineage>
        <taxon>Eukaryota</taxon>
        <taxon>Fungi</taxon>
        <taxon>Dikarya</taxon>
        <taxon>Ascomycota</taxon>
        <taxon>Pezizomycotina</taxon>
        <taxon>Dothideomycetes</taxon>
        <taxon>Pleosporomycetidae</taxon>
        <taxon>Pleosporales</taxon>
        <taxon>Sporormiaceae</taxon>
        <taxon>Westerdykella</taxon>
    </lineage>
</organism>
<reference evidence="2" key="1">
    <citation type="journal article" date="2020" name="Stud. Mycol.">
        <title>101 Dothideomycetes genomes: a test case for predicting lifestyles and emergence of pathogens.</title>
        <authorList>
            <person name="Haridas S."/>
            <person name="Albert R."/>
            <person name="Binder M."/>
            <person name="Bloem J."/>
            <person name="Labutti K."/>
            <person name="Salamov A."/>
            <person name="Andreopoulos B."/>
            <person name="Baker S."/>
            <person name="Barry K."/>
            <person name="Bills G."/>
            <person name="Bluhm B."/>
            <person name="Cannon C."/>
            <person name="Castanera R."/>
            <person name="Culley D."/>
            <person name="Daum C."/>
            <person name="Ezra D."/>
            <person name="Gonzalez J."/>
            <person name="Henrissat B."/>
            <person name="Kuo A."/>
            <person name="Liang C."/>
            <person name="Lipzen A."/>
            <person name="Lutzoni F."/>
            <person name="Magnuson J."/>
            <person name="Mondo S."/>
            <person name="Nolan M."/>
            <person name="Ohm R."/>
            <person name="Pangilinan J."/>
            <person name="Park H.-J."/>
            <person name="Ramirez L."/>
            <person name="Alfaro M."/>
            <person name="Sun H."/>
            <person name="Tritt A."/>
            <person name="Yoshinaga Y."/>
            <person name="Zwiers L.-H."/>
            <person name="Turgeon B."/>
            <person name="Goodwin S."/>
            <person name="Spatafora J."/>
            <person name="Crous P."/>
            <person name="Grigoriev I."/>
        </authorList>
    </citation>
    <scope>NUCLEOTIDE SEQUENCE</scope>
    <source>
        <strain evidence="2">CBS 379.55</strain>
    </source>
</reference>
<sequence length="101" mass="11502">MKADVIILLHGITEQWRHNDVLSFRLSSLLWVSSILHSSEQGMGSDGVERVIIYFFLFLLSYLVGMDLTYTPNPSIHLFSYTSLRFLSACYRLSVHCVTSG</sequence>
<evidence type="ECO:0000313" key="3">
    <source>
        <dbReference type="Proteomes" id="UP000800097"/>
    </source>
</evidence>
<protein>
    <submittedName>
        <fullName evidence="2">Uncharacterized protein</fullName>
    </submittedName>
</protein>
<keyword evidence="3" id="KW-1185">Reference proteome</keyword>
<dbReference type="EMBL" id="ML986496">
    <property type="protein sequence ID" value="KAF2275761.1"/>
    <property type="molecule type" value="Genomic_DNA"/>
</dbReference>
<dbReference type="GeneID" id="54556199"/>
<gene>
    <name evidence="2" type="ORF">EI97DRAFT_71643</name>
</gene>